<sequence length="100" mass="11215">MAELNKDVEALDRVLFRLASVDDERMLQVLQSLLPQLLVLYPQSVSTSIEQQLKEKVRAFGLENQWKRRKTCFDYLLPGTARCVPHQDASGRPASSGAAA</sequence>
<dbReference type="EnsemblProtists" id="HpaT804103">
    <property type="protein sequence ID" value="HpaP804103"/>
    <property type="gene ID" value="HpaG804103"/>
</dbReference>
<dbReference type="Proteomes" id="UP000011713">
    <property type="component" value="Unassembled WGS sequence"/>
</dbReference>
<protein>
    <submittedName>
        <fullName evidence="1">Uncharacterized protein</fullName>
    </submittedName>
</protein>
<name>M4BCT7_HYAAE</name>
<reference evidence="2" key="1">
    <citation type="journal article" date="2010" name="Science">
        <title>Signatures of adaptation to obligate biotrophy in the Hyaloperonospora arabidopsidis genome.</title>
        <authorList>
            <person name="Baxter L."/>
            <person name="Tripathy S."/>
            <person name="Ishaque N."/>
            <person name="Boot N."/>
            <person name="Cabral A."/>
            <person name="Kemen E."/>
            <person name="Thines M."/>
            <person name="Ah-Fong A."/>
            <person name="Anderson R."/>
            <person name="Badejoko W."/>
            <person name="Bittner-Eddy P."/>
            <person name="Boore J.L."/>
            <person name="Chibucos M.C."/>
            <person name="Coates M."/>
            <person name="Dehal P."/>
            <person name="Delehaunty K."/>
            <person name="Dong S."/>
            <person name="Downton P."/>
            <person name="Dumas B."/>
            <person name="Fabro G."/>
            <person name="Fronick C."/>
            <person name="Fuerstenberg S.I."/>
            <person name="Fulton L."/>
            <person name="Gaulin E."/>
            <person name="Govers F."/>
            <person name="Hughes L."/>
            <person name="Humphray S."/>
            <person name="Jiang R.H."/>
            <person name="Judelson H."/>
            <person name="Kamoun S."/>
            <person name="Kyung K."/>
            <person name="Meijer H."/>
            <person name="Minx P."/>
            <person name="Morris P."/>
            <person name="Nelson J."/>
            <person name="Phuntumart V."/>
            <person name="Qutob D."/>
            <person name="Rehmany A."/>
            <person name="Rougon-Cardoso A."/>
            <person name="Ryden P."/>
            <person name="Torto-Alalibo T."/>
            <person name="Studholme D."/>
            <person name="Wang Y."/>
            <person name="Win J."/>
            <person name="Wood J."/>
            <person name="Clifton S.W."/>
            <person name="Rogers J."/>
            <person name="Van den Ackerveken G."/>
            <person name="Jones J.D."/>
            <person name="McDowell J.M."/>
            <person name="Beynon J."/>
            <person name="Tyler B.M."/>
        </authorList>
    </citation>
    <scope>NUCLEOTIDE SEQUENCE [LARGE SCALE GENOMIC DNA]</scope>
    <source>
        <strain evidence="2">Emoy2</strain>
    </source>
</reference>
<reference evidence="1" key="2">
    <citation type="submission" date="2015-06" db="UniProtKB">
        <authorList>
            <consortium name="EnsemblProtists"/>
        </authorList>
    </citation>
    <scope>IDENTIFICATION</scope>
    <source>
        <strain evidence="1">Emoy2</strain>
    </source>
</reference>
<evidence type="ECO:0000313" key="2">
    <source>
        <dbReference type="Proteomes" id="UP000011713"/>
    </source>
</evidence>
<dbReference type="EMBL" id="JH598136">
    <property type="status" value="NOT_ANNOTATED_CDS"/>
    <property type="molecule type" value="Genomic_DNA"/>
</dbReference>
<dbReference type="VEuPathDB" id="FungiDB:HpaG804103"/>
<organism evidence="1 2">
    <name type="scientific">Hyaloperonospora arabidopsidis (strain Emoy2)</name>
    <name type="common">Downy mildew agent</name>
    <name type="synonym">Peronospora arabidopsidis</name>
    <dbReference type="NCBI Taxonomy" id="559515"/>
    <lineage>
        <taxon>Eukaryota</taxon>
        <taxon>Sar</taxon>
        <taxon>Stramenopiles</taxon>
        <taxon>Oomycota</taxon>
        <taxon>Peronosporomycetes</taxon>
        <taxon>Peronosporales</taxon>
        <taxon>Peronosporaceae</taxon>
        <taxon>Hyaloperonospora</taxon>
    </lineage>
</organism>
<evidence type="ECO:0000313" key="1">
    <source>
        <dbReference type="EnsemblProtists" id="HpaP804103"/>
    </source>
</evidence>
<dbReference type="InParanoid" id="M4BCT7"/>
<dbReference type="HOGENOM" id="CLU_2311554_0_0_1"/>
<dbReference type="AlphaFoldDB" id="M4BCT7"/>
<keyword evidence="2" id="KW-1185">Reference proteome</keyword>
<accession>M4BCT7</accession>
<dbReference type="eggNOG" id="ENOG502SGFC">
    <property type="taxonomic scope" value="Eukaryota"/>
</dbReference>
<proteinExistence type="predicted"/>